<sequence length="136" mass="15292">MGSKKTVPAKSTAAKTPGKILIAREKGRVNQMRQGRLAPRQGWDESSARARLSTKQFSYHSDRFTLLCMKILKEQDPTAFRSMHVEREAIDALQKSAEKHLLSVLEGVAVVAEHAGREAPIKEDFETLEKLRRHIG</sequence>
<evidence type="ECO:0008006" key="3">
    <source>
        <dbReference type="Google" id="ProtNLM"/>
    </source>
</evidence>
<dbReference type="Proteomes" id="UP001152130">
    <property type="component" value="Unassembled WGS sequence"/>
</dbReference>
<protein>
    <recommendedName>
        <fullName evidence="3">Histone H2A/H2B/H3 domain-containing protein</fullName>
    </recommendedName>
</protein>
<dbReference type="EMBL" id="JAPDHF010000003">
    <property type="protein sequence ID" value="KAJ4020433.1"/>
    <property type="molecule type" value="Genomic_DNA"/>
</dbReference>
<dbReference type="SUPFAM" id="SSF47113">
    <property type="entry name" value="Histone-fold"/>
    <property type="match status" value="1"/>
</dbReference>
<comment type="caution">
    <text evidence="1">The sequence shown here is derived from an EMBL/GenBank/DDBJ whole genome shotgun (WGS) entry which is preliminary data.</text>
</comment>
<proteinExistence type="predicted"/>
<dbReference type="InterPro" id="IPR009072">
    <property type="entry name" value="Histone-fold"/>
</dbReference>
<evidence type="ECO:0000313" key="1">
    <source>
        <dbReference type="EMBL" id="KAJ4020433.1"/>
    </source>
</evidence>
<dbReference type="OrthoDB" id="5083091at2759"/>
<dbReference type="Gene3D" id="1.10.20.10">
    <property type="entry name" value="Histone, subunit A"/>
    <property type="match status" value="1"/>
</dbReference>
<reference evidence="1" key="1">
    <citation type="submission" date="2022-10" db="EMBL/GenBank/DDBJ databases">
        <title>Fusarium specimens isolated from Avocado Roots.</title>
        <authorList>
            <person name="Stajich J."/>
            <person name="Roper C."/>
            <person name="Heimlech-Rivalta G."/>
        </authorList>
    </citation>
    <scope>NUCLEOTIDE SEQUENCE</scope>
    <source>
        <strain evidence="1">CF00143</strain>
    </source>
</reference>
<evidence type="ECO:0000313" key="2">
    <source>
        <dbReference type="Proteomes" id="UP001152130"/>
    </source>
</evidence>
<keyword evidence="2" id="KW-1185">Reference proteome</keyword>
<gene>
    <name evidence="1" type="ORF">NW766_001917</name>
</gene>
<dbReference type="GO" id="GO:0046982">
    <property type="term" value="F:protein heterodimerization activity"/>
    <property type="evidence" value="ECO:0007669"/>
    <property type="project" value="InterPro"/>
</dbReference>
<accession>A0A9W8PXR0</accession>
<name>A0A9W8PXR0_9HYPO</name>
<dbReference type="AlphaFoldDB" id="A0A9W8PXR0"/>
<organism evidence="1 2">
    <name type="scientific">Fusarium irregulare</name>
    <dbReference type="NCBI Taxonomy" id="2494466"/>
    <lineage>
        <taxon>Eukaryota</taxon>
        <taxon>Fungi</taxon>
        <taxon>Dikarya</taxon>
        <taxon>Ascomycota</taxon>
        <taxon>Pezizomycotina</taxon>
        <taxon>Sordariomycetes</taxon>
        <taxon>Hypocreomycetidae</taxon>
        <taxon>Hypocreales</taxon>
        <taxon>Nectriaceae</taxon>
        <taxon>Fusarium</taxon>
        <taxon>Fusarium incarnatum-equiseti species complex</taxon>
    </lineage>
</organism>